<dbReference type="AlphaFoldDB" id="A0A4X3NNP6"/>
<sequence length="157" mass="18181">MVIKEGLVHALTIVAFPLQILSWYYFAGDLLTTLFPIFFSLFAHCLYYVKAIMQGEKIYQKHFFYFQAAVAVVMCVTFFIKLFGYFPEFWIFIVPMFVQVGACLSLYVHMRTAETEDTAQLYNGAMPPNDTEAGTYQNMPREFHAFPPAQKTDYDTL</sequence>
<accession>A0A4X3NNP6</accession>
<feature type="transmembrane region" description="Helical" evidence="1">
    <location>
        <begin position="7"/>
        <end position="27"/>
    </location>
</feature>
<dbReference type="EnsemblMetazoa" id="PPA26822.1">
    <property type="protein sequence ID" value="PPA26822.1"/>
    <property type="gene ID" value="WBGene00116376"/>
</dbReference>
<feature type="transmembrane region" description="Helical" evidence="1">
    <location>
        <begin position="63"/>
        <end position="83"/>
    </location>
</feature>
<gene>
    <name evidence="2" type="primary">WBGene00116376</name>
</gene>
<reference evidence="3" key="1">
    <citation type="journal article" date="2008" name="Nat. Genet.">
        <title>The Pristionchus pacificus genome provides a unique perspective on nematode lifestyle and parasitism.</title>
        <authorList>
            <person name="Dieterich C."/>
            <person name="Clifton S.W."/>
            <person name="Schuster L.N."/>
            <person name="Chinwalla A."/>
            <person name="Delehaunty K."/>
            <person name="Dinkelacker I."/>
            <person name="Fulton L."/>
            <person name="Fulton R."/>
            <person name="Godfrey J."/>
            <person name="Minx P."/>
            <person name="Mitreva M."/>
            <person name="Roeseler W."/>
            <person name="Tian H."/>
            <person name="Witte H."/>
            <person name="Yang S.P."/>
            <person name="Wilson R.K."/>
            <person name="Sommer R.J."/>
        </authorList>
    </citation>
    <scope>NUCLEOTIDE SEQUENCE [LARGE SCALE GENOMIC DNA]</scope>
    <source>
        <strain evidence="3">PS312</strain>
    </source>
</reference>
<dbReference type="Proteomes" id="UP000005239">
    <property type="component" value="Unassembled WGS sequence"/>
</dbReference>
<evidence type="ECO:0000313" key="3">
    <source>
        <dbReference type="Proteomes" id="UP000005239"/>
    </source>
</evidence>
<proteinExistence type="predicted"/>
<keyword evidence="1" id="KW-0472">Membrane</keyword>
<protein>
    <submittedName>
        <fullName evidence="2">Uncharacterized protein</fullName>
    </submittedName>
</protein>
<keyword evidence="1" id="KW-0812">Transmembrane</keyword>
<accession>A0A454XK63</accession>
<name>A0A4X3NNP6_PRIPA</name>
<evidence type="ECO:0000256" key="1">
    <source>
        <dbReference type="SAM" id="Phobius"/>
    </source>
</evidence>
<feature type="transmembrane region" description="Helical" evidence="1">
    <location>
        <begin position="33"/>
        <end position="51"/>
    </location>
</feature>
<keyword evidence="1" id="KW-1133">Transmembrane helix</keyword>
<feature type="transmembrane region" description="Helical" evidence="1">
    <location>
        <begin position="89"/>
        <end position="108"/>
    </location>
</feature>
<dbReference type="EnsemblMetazoa" id="PPA26822.2">
    <property type="protein sequence ID" value="PPA26822.2"/>
    <property type="gene ID" value="WBGene00116376"/>
</dbReference>
<evidence type="ECO:0000313" key="2">
    <source>
        <dbReference type="EnsemblMetazoa" id="PPA26822.1"/>
    </source>
</evidence>
<reference evidence="2" key="2">
    <citation type="submission" date="2019-07" db="UniProtKB">
        <authorList>
            <consortium name="EnsemblMetazoa"/>
        </authorList>
    </citation>
    <scope>IDENTIFICATION</scope>
    <source>
        <strain evidence="2">PS312</strain>
    </source>
</reference>
<keyword evidence="3" id="KW-1185">Reference proteome</keyword>
<organism evidence="2 3">
    <name type="scientific">Pristionchus pacificus</name>
    <name type="common">Parasitic nematode worm</name>
    <dbReference type="NCBI Taxonomy" id="54126"/>
    <lineage>
        <taxon>Eukaryota</taxon>
        <taxon>Metazoa</taxon>
        <taxon>Ecdysozoa</taxon>
        <taxon>Nematoda</taxon>
        <taxon>Chromadorea</taxon>
        <taxon>Rhabditida</taxon>
        <taxon>Rhabditina</taxon>
        <taxon>Diplogasteromorpha</taxon>
        <taxon>Diplogasteroidea</taxon>
        <taxon>Neodiplogasteridae</taxon>
        <taxon>Pristionchus</taxon>
    </lineage>
</organism>